<protein>
    <submittedName>
        <fullName evidence="2">Uncharacterized protein</fullName>
    </submittedName>
</protein>
<dbReference type="AlphaFoldDB" id="A0A9W7AHM2"/>
<proteinExistence type="predicted"/>
<dbReference type="EMBL" id="BLQM01000161">
    <property type="protein sequence ID" value="GMH70931.1"/>
    <property type="molecule type" value="Genomic_DNA"/>
</dbReference>
<evidence type="ECO:0000256" key="1">
    <source>
        <dbReference type="SAM" id="Coils"/>
    </source>
</evidence>
<comment type="caution">
    <text evidence="2">The sequence shown here is derived from an EMBL/GenBank/DDBJ whole genome shotgun (WGS) entry which is preliminary data.</text>
</comment>
<feature type="coiled-coil region" evidence="1">
    <location>
        <begin position="61"/>
        <end position="95"/>
    </location>
</feature>
<reference evidence="3" key="1">
    <citation type="journal article" date="2023" name="Commun. Biol.">
        <title>Genome analysis of Parmales, the sister group of diatoms, reveals the evolutionary specialization of diatoms from phago-mixotrophs to photoautotrophs.</title>
        <authorList>
            <person name="Ban H."/>
            <person name="Sato S."/>
            <person name="Yoshikawa S."/>
            <person name="Yamada K."/>
            <person name="Nakamura Y."/>
            <person name="Ichinomiya M."/>
            <person name="Sato N."/>
            <person name="Blanc-Mathieu R."/>
            <person name="Endo H."/>
            <person name="Kuwata A."/>
            <person name="Ogata H."/>
        </authorList>
    </citation>
    <scope>NUCLEOTIDE SEQUENCE [LARGE SCALE GENOMIC DNA]</scope>
</reference>
<organism evidence="2 3">
    <name type="scientific">Triparma laevis f. inornata</name>
    <dbReference type="NCBI Taxonomy" id="1714386"/>
    <lineage>
        <taxon>Eukaryota</taxon>
        <taxon>Sar</taxon>
        <taxon>Stramenopiles</taxon>
        <taxon>Ochrophyta</taxon>
        <taxon>Bolidophyceae</taxon>
        <taxon>Parmales</taxon>
        <taxon>Triparmaceae</taxon>
        <taxon>Triparma</taxon>
    </lineage>
</organism>
<accession>A0A9W7AHM2</accession>
<dbReference type="Proteomes" id="UP001162640">
    <property type="component" value="Unassembled WGS sequence"/>
</dbReference>
<evidence type="ECO:0000313" key="2">
    <source>
        <dbReference type="EMBL" id="GMH70931.1"/>
    </source>
</evidence>
<keyword evidence="1" id="KW-0175">Coiled coil</keyword>
<gene>
    <name evidence="2" type="ORF">TL16_g05529</name>
</gene>
<name>A0A9W7AHM2_9STRA</name>
<sequence length="228" mass="25474">MEQDDGLHELSKDQLVDELRESEARKKEKDVMLKEKDVKLKVKDIELKEKDAALKAHEAYRAQTEAAREKFSSAINALNQEKEALKDKLKKLDAAAPASEFRPLNFDNPNVTKFDNNVVSSSITTTNCSFGSRIHEPPEEVFDALFGEFTNATNKMLYQKACVGERGDESVVLFWSFVVDQMKSCELALRLKKVEGSEGEGEIIIEVKSVEEEGEREGQTAGGRSGAI</sequence>
<evidence type="ECO:0000313" key="3">
    <source>
        <dbReference type="Proteomes" id="UP001162640"/>
    </source>
</evidence>